<dbReference type="PANTHER" id="PTHR35910">
    <property type="entry name" value="2EXR DOMAIN-CONTAINING PROTEIN"/>
    <property type="match status" value="1"/>
</dbReference>
<sequence length="449" mass="51070">MSSNLQPHIAVLPIQNFQKPRTPRARADASRKLRTQGQDGKTSENVNLARKEISAGVKTSTLTPKVREPLKEFTLFPNLAPELRSKIWGFAARSESRIFELMFHPITKQSHHFFKVSKQTNRVPAIMEVNRESRGEGQQIFEKRFFCNWSDVYSFSTLDDKKKIPCTWFNADLDIIYFGEDTCIRTVVDFFYMFGKTRLPRIAMLCTENIHTKCDWNNLNNPFNAVVHSSPSNQGTQFVGGGCSNIQALHGKPEEIALNDMVPGSDSTREVFIVIKSECDQYAAGAMPNTLSFRPALHNGLKWDDKRVRNNWAVDINRINRGLDIGCGPNRWAGGNCPDFQFVSLAPQIKTSKGNNLKHDGIIVSIHDIQKLVADGGKFIDDLKIRTGVDIHFPKDLWEYRYLGMSSQFPSTIEFEIGLYNGTHEAIEKCKEEIQARYLVPWHEIAKDN</sequence>
<proteinExistence type="predicted"/>
<dbReference type="PANTHER" id="PTHR35910:SF6">
    <property type="entry name" value="2EXR DOMAIN-CONTAINING PROTEIN"/>
    <property type="match status" value="1"/>
</dbReference>
<evidence type="ECO:0000313" key="4">
    <source>
        <dbReference type="Proteomes" id="UP001152300"/>
    </source>
</evidence>
<accession>A0A9X0DP93</accession>
<feature type="region of interest" description="Disordered" evidence="1">
    <location>
        <begin position="17"/>
        <end position="44"/>
    </location>
</feature>
<gene>
    <name evidence="3" type="ORF">OCU04_001294</name>
</gene>
<evidence type="ECO:0000313" key="3">
    <source>
        <dbReference type="EMBL" id="KAJ8070936.1"/>
    </source>
</evidence>
<keyword evidence="4" id="KW-1185">Reference proteome</keyword>
<dbReference type="EMBL" id="JAPEIS010000001">
    <property type="protein sequence ID" value="KAJ8070936.1"/>
    <property type="molecule type" value="Genomic_DNA"/>
</dbReference>
<dbReference type="InterPro" id="IPR045518">
    <property type="entry name" value="2EXR"/>
</dbReference>
<feature type="compositionally biased region" description="Polar residues" evidence="1">
    <location>
        <begin position="35"/>
        <end position="44"/>
    </location>
</feature>
<dbReference type="Pfam" id="PF20150">
    <property type="entry name" value="2EXR"/>
    <property type="match status" value="1"/>
</dbReference>
<evidence type="ECO:0000256" key="1">
    <source>
        <dbReference type="SAM" id="MobiDB-lite"/>
    </source>
</evidence>
<dbReference type="AlphaFoldDB" id="A0A9X0DP93"/>
<evidence type="ECO:0000259" key="2">
    <source>
        <dbReference type="Pfam" id="PF20150"/>
    </source>
</evidence>
<comment type="caution">
    <text evidence="3">The sequence shown here is derived from an EMBL/GenBank/DDBJ whole genome shotgun (WGS) entry which is preliminary data.</text>
</comment>
<dbReference type="Proteomes" id="UP001152300">
    <property type="component" value="Unassembled WGS sequence"/>
</dbReference>
<feature type="domain" description="2EXR" evidence="2">
    <location>
        <begin position="73"/>
        <end position="176"/>
    </location>
</feature>
<dbReference type="OrthoDB" id="3565000at2759"/>
<protein>
    <recommendedName>
        <fullName evidence="2">2EXR domain-containing protein</fullName>
    </recommendedName>
</protein>
<reference evidence="3" key="1">
    <citation type="submission" date="2022-11" db="EMBL/GenBank/DDBJ databases">
        <title>Genome Resource of Sclerotinia nivalis Strain SnTB1, a Plant Pathogen Isolated from American Ginseng.</title>
        <authorList>
            <person name="Fan S."/>
        </authorList>
    </citation>
    <scope>NUCLEOTIDE SEQUENCE</scope>
    <source>
        <strain evidence="3">SnTB1</strain>
    </source>
</reference>
<organism evidence="3 4">
    <name type="scientific">Sclerotinia nivalis</name>
    <dbReference type="NCBI Taxonomy" id="352851"/>
    <lineage>
        <taxon>Eukaryota</taxon>
        <taxon>Fungi</taxon>
        <taxon>Dikarya</taxon>
        <taxon>Ascomycota</taxon>
        <taxon>Pezizomycotina</taxon>
        <taxon>Leotiomycetes</taxon>
        <taxon>Helotiales</taxon>
        <taxon>Sclerotiniaceae</taxon>
        <taxon>Sclerotinia</taxon>
    </lineage>
</organism>
<name>A0A9X0DP93_9HELO</name>